<evidence type="ECO:0000313" key="1">
    <source>
        <dbReference type="EMBL" id="MPC86311.1"/>
    </source>
</evidence>
<gene>
    <name evidence="1" type="ORF">E2C01_081134</name>
</gene>
<dbReference type="AlphaFoldDB" id="A0A5B7ILF0"/>
<dbReference type="EMBL" id="VSRR010071088">
    <property type="protein sequence ID" value="MPC86311.1"/>
    <property type="molecule type" value="Genomic_DNA"/>
</dbReference>
<proteinExistence type="predicted"/>
<accession>A0A5B7ILF0</accession>
<protein>
    <submittedName>
        <fullName evidence="1">Uncharacterized protein</fullName>
    </submittedName>
</protein>
<organism evidence="1 2">
    <name type="scientific">Portunus trituberculatus</name>
    <name type="common">Swimming crab</name>
    <name type="synonym">Neptunus trituberculatus</name>
    <dbReference type="NCBI Taxonomy" id="210409"/>
    <lineage>
        <taxon>Eukaryota</taxon>
        <taxon>Metazoa</taxon>
        <taxon>Ecdysozoa</taxon>
        <taxon>Arthropoda</taxon>
        <taxon>Crustacea</taxon>
        <taxon>Multicrustacea</taxon>
        <taxon>Malacostraca</taxon>
        <taxon>Eumalacostraca</taxon>
        <taxon>Eucarida</taxon>
        <taxon>Decapoda</taxon>
        <taxon>Pleocyemata</taxon>
        <taxon>Brachyura</taxon>
        <taxon>Eubrachyura</taxon>
        <taxon>Portunoidea</taxon>
        <taxon>Portunidae</taxon>
        <taxon>Portuninae</taxon>
        <taxon>Portunus</taxon>
    </lineage>
</organism>
<sequence>MNSIQSAVSAIALVQGQPAGQHPLVSRFFKGVFLERLSLSRWCRTTWDPDLILPRHHPLLVEHLHEKAFATSHLSRFCAFALSRCVQRSACLSQQLYRGSSKALSPVMQILALFPLSLGSGLSRVCDYITPVCISHELMAH</sequence>
<comment type="caution">
    <text evidence="1">The sequence shown here is derived from an EMBL/GenBank/DDBJ whole genome shotgun (WGS) entry which is preliminary data.</text>
</comment>
<name>A0A5B7ILF0_PORTR</name>
<keyword evidence="2" id="KW-1185">Reference proteome</keyword>
<dbReference type="Proteomes" id="UP000324222">
    <property type="component" value="Unassembled WGS sequence"/>
</dbReference>
<reference evidence="1 2" key="1">
    <citation type="submission" date="2019-05" db="EMBL/GenBank/DDBJ databases">
        <title>Another draft genome of Portunus trituberculatus and its Hox gene families provides insights of decapod evolution.</title>
        <authorList>
            <person name="Jeong J.-H."/>
            <person name="Song I."/>
            <person name="Kim S."/>
            <person name="Choi T."/>
            <person name="Kim D."/>
            <person name="Ryu S."/>
            <person name="Kim W."/>
        </authorList>
    </citation>
    <scope>NUCLEOTIDE SEQUENCE [LARGE SCALE GENOMIC DNA]</scope>
    <source>
        <tissue evidence="1">Muscle</tissue>
    </source>
</reference>
<evidence type="ECO:0000313" key="2">
    <source>
        <dbReference type="Proteomes" id="UP000324222"/>
    </source>
</evidence>